<evidence type="ECO:0000313" key="9">
    <source>
        <dbReference type="Proteomes" id="UP000057609"/>
    </source>
</evidence>
<evidence type="ECO:0000256" key="4">
    <source>
        <dbReference type="ARBA" id="ARBA00022989"/>
    </source>
</evidence>
<reference evidence="8 9" key="1">
    <citation type="journal article" date="2015" name="Genome Announc.">
        <title>Complete Genome of Geobacter pickeringii G13T, a Metal-Reducing Isolate from Sedimentary Kaolin Deposits.</title>
        <authorList>
            <person name="Badalamenti J.P."/>
            <person name="Bond D.R."/>
        </authorList>
    </citation>
    <scope>NUCLEOTIDE SEQUENCE [LARGE SCALE GENOMIC DNA]</scope>
    <source>
        <strain evidence="8 9">G13</strain>
    </source>
</reference>
<keyword evidence="9" id="KW-1185">Reference proteome</keyword>
<dbReference type="RefSeq" id="WP_039744867.1">
    <property type="nucleotide sequence ID" value="NZ_CP009788.1"/>
</dbReference>
<comment type="subcellular location">
    <subcellularLocation>
        <location evidence="1">Membrane</location>
        <topology evidence="1">Multi-pass membrane protein</topology>
    </subcellularLocation>
</comment>
<organism evidence="8 9">
    <name type="scientific">Geobacter pickeringii</name>
    <dbReference type="NCBI Taxonomy" id="345632"/>
    <lineage>
        <taxon>Bacteria</taxon>
        <taxon>Pseudomonadati</taxon>
        <taxon>Thermodesulfobacteriota</taxon>
        <taxon>Desulfuromonadia</taxon>
        <taxon>Geobacterales</taxon>
        <taxon>Geobacteraceae</taxon>
        <taxon>Geobacter</taxon>
    </lineage>
</organism>
<keyword evidence="3" id="KW-0201">Cytochrome c-type biogenesis</keyword>
<dbReference type="PANTHER" id="PTHR31566">
    <property type="entry name" value="CYTOCHROME C BIOGENESIS PROTEIN CCS1, CHLOROPLASTIC"/>
    <property type="match status" value="1"/>
</dbReference>
<keyword evidence="5 6" id="KW-0472">Membrane</keyword>
<keyword evidence="4 6" id="KW-1133">Transmembrane helix</keyword>
<gene>
    <name evidence="8" type="ORF">GPICK_15930</name>
</gene>
<name>A0A0B5BJI1_9BACT</name>
<dbReference type="InterPro" id="IPR007816">
    <property type="entry name" value="ResB-like_domain"/>
</dbReference>
<dbReference type="Proteomes" id="UP000057609">
    <property type="component" value="Chromosome"/>
</dbReference>
<dbReference type="Pfam" id="PF05140">
    <property type="entry name" value="ResB"/>
    <property type="match status" value="1"/>
</dbReference>
<dbReference type="GO" id="GO:0016020">
    <property type="term" value="C:membrane"/>
    <property type="evidence" value="ECO:0007669"/>
    <property type="project" value="UniProtKB-SubCell"/>
</dbReference>
<dbReference type="HOGENOM" id="CLU_612180_0_0_7"/>
<evidence type="ECO:0000256" key="5">
    <source>
        <dbReference type="ARBA" id="ARBA00023136"/>
    </source>
</evidence>
<evidence type="ECO:0000256" key="6">
    <source>
        <dbReference type="SAM" id="Phobius"/>
    </source>
</evidence>
<feature type="transmembrane region" description="Helical" evidence="6">
    <location>
        <begin position="64"/>
        <end position="85"/>
    </location>
</feature>
<protein>
    <recommendedName>
        <fullName evidence="7">ResB-like domain-containing protein</fullName>
    </recommendedName>
</protein>
<dbReference type="STRING" id="345632.GPICK_15930"/>
<evidence type="ECO:0000256" key="2">
    <source>
        <dbReference type="ARBA" id="ARBA00022692"/>
    </source>
</evidence>
<dbReference type="KEGG" id="gpi:GPICK_15930"/>
<feature type="transmembrane region" description="Helical" evidence="6">
    <location>
        <begin position="158"/>
        <end position="185"/>
    </location>
</feature>
<evidence type="ECO:0000259" key="7">
    <source>
        <dbReference type="Pfam" id="PF05140"/>
    </source>
</evidence>
<evidence type="ECO:0000313" key="8">
    <source>
        <dbReference type="EMBL" id="AJE04660.1"/>
    </source>
</evidence>
<keyword evidence="2 6" id="KW-0812">Transmembrane</keyword>
<sequence length="447" mass="48823">MFDRLIIFIGSRRTAVWLLAVPAFLLALSTFLPAPQGGGAAEPTGRGFWQGLVAWTAERYDTPHLVRTPFFLALWLFLFISTSICTMQRVLRWLRTHKTDFDAEKGFSWELEVETSQSPSEAAGRFATDLRQLGWQVNGDLGTVVAERGMAGSFWGSVMFHGGLLLCFIAVPVTALTAFSGSLILPEEIPVPIRQTVTVEQGSAEALPDDTITVRNLTARYSQGKYWLAFTGTLHFGGPGDSGSAIAVSRPVSHAGFQFSLQEFGVSPRLIISGLAAPFDYQLNLRHPEEGDWFDLPGGLRLFVLFFPDFFREGNRVGSRSLDERTPRLLYRITDRGGALVGKGILAPGEQGRFPGGEVAFPGFRHWAGLAIGKSSGLGLLMAGFGVVVAGLALRLLGNDRCVTATFETSGQGTLCRVRGQSRYYPAFLKREVANLVATIRKDHEST</sequence>
<evidence type="ECO:0000256" key="3">
    <source>
        <dbReference type="ARBA" id="ARBA00022748"/>
    </source>
</evidence>
<evidence type="ECO:0000256" key="1">
    <source>
        <dbReference type="ARBA" id="ARBA00004141"/>
    </source>
</evidence>
<proteinExistence type="predicted"/>
<feature type="transmembrane region" description="Helical" evidence="6">
    <location>
        <begin position="378"/>
        <end position="397"/>
    </location>
</feature>
<feature type="domain" description="ResB-like" evidence="7">
    <location>
        <begin position="13"/>
        <end position="268"/>
    </location>
</feature>
<dbReference type="AlphaFoldDB" id="A0A0B5BJI1"/>
<dbReference type="InterPro" id="IPR023494">
    <property type="entry name" value="Cyt_c_bgen_Ccs1/CcsB/ResB"/>
</dbReference>
<accession>A0A0B5BJI1</accession>
<dbReference type="GO" id="GO:0017004">
    <property type="term" value="P:cytochrome complex assembly"/>
    <property type="evidence" value="ECO:0007669"/>
    <property type="project" value="UniProtKB-KW"/>
</dbReference>
<dbReference type="EMBL" id="CP009788">
    <property type="protein sequence ID" value="AJE04660.1"/>
    <property type="molecule type" value="Genomic_DNA"/>
</dbReference>